<dbReference type="Pfam" id="PF25198">
    <property type="entry name" value="Spore_GerAC_N"/>
    <property type="match status" value="1"/>
</dbReference>
<dbReference type="Proteomes" id="UP001589609">
    <property type="component" value="Unassembled WGS sequence"/>
</dbReference>
<protein>
    <submittedName>
        <fullName evidence="2">Ger(X)C family spore germination protein</fullName>
    </submittedName>
</protein>
<dbReference type="InterPro" id="IPR057336">
    <property type="entry name" value="GerAC_N"/>
</dbReference>
<dbReference type="Gene3D" id="6.20.190.10">
    <property type="entry name" value="Nutrient germinant receptor protein C, domain 1"/>
    <property type="match status" value="1"/>
</dbReference>
<proteinExistence type="predicted"/>
<evidence type="ECO:0000259" key="1">
    <source>
        <dbReference type="Pfam" id="PF25198"/>
    </source>
</evidence>
<keyword evidence="3" id="KW-1185">Reference proteome</keyword>
<dbReference type="EMBL" id="JBHMAF010000120">
    <property type="protein sequence ID" value="MFB9760260.1"/>
    <property type="molecule type" value="Genomic_DNA"/>
</dbReference>
<feature type="domain" description="Spore germination protein N-terminal" evidence="1">
    <location>
        <begin position="37"/>
        <end position="212"/>
    </location>
</feature>
<dbReference type="InterPro" id="IPR008844">
    <property type="entry name" value="Spore_GerAC-like"/>
</dbReference>
<sequence>MTKQSQGNREEGGFMRGKAWLLFIMVLLLTCITGCTNKRELNELGIAMGMGIDSVGKKYKVTVQLVNPSEISPKTGGGGRSPVNTFKATGTTMFEAIRRLTTESPRKIYFAHLRMVVIGEDLATKGIAKVLDFISRNPEFRPDFYIIVSKGKRAESVLKVMTPIEKIPAQQIFTKPRTSEKEWAAAGTITLADLIKSVTSKGKKAPVVTGIRIQGEREKGNLQESVERIDVPVKLIYTGLAVFNKDKLIGGSKPRI</sequence>
<evidence type="ECO:0000313" key="2">
    <source>
        <dbReference type="EMBL" id="MFB9760260.1"/>
    </source>
</evidence>
<name>A0ABV5WI13_9BACI</name>
<accession>A0ABV5WI13</accession>
<gene>
    <name evidence="2" type="ORF">ACFFMS_18020</name>
</gene>
<organism evidence="2 3">
    <name type="scientific">Ectobacillus funiculus</name>
    <dbReference type="NCBI Taxonomy" id="137993"/>
    <lineage>
        <taxon>Bacteria</taxon>
        <taxon>Bacillati</taxon>
        <taxon>Bacillota</taxon>
        <taxon>Bacilli</taxon>
        <taxon>Bacillales</taxon>
        <taxon>Bacillaceae</taxon>
        <taxon>Ectobacillus</taxon>
    </lineage>
</organism>
<evidence type="ECO:0000313" key="3">
    <source>
        <dbReference type="Proteomes" id="UP001589609"/>
    </source>
</evidence>
<reference evidence="2 3" key="1">
    <citation type="submission" date="2024-09" db="EMBL/GenBank/DDBJ databases">
        <authorList>
            <person name="Sun Q."/>
            <person name="Mori K."/>
        </authorList>
    </citation>
    <scope>NUCLEOTIDE SEQUENCE [LARGE SCALE GENOMIC DNA]</scope>
    <source>
        <strain evidence="2 3">JCM 11201</strain>
    </source>
</reference>
<dbReference type="NCBIfam" id="TIGR02887">
    <property type="entry name" value="spore_ger_x_C"/>
    <property type="match status" value="1"/>
</dbReference>
<dbReference type="PANTHER" id="PTHR35789:SF1">
    <property type="entry name" value="SPORE GERMINATION PROTEIN B3"/>
    <property type="match status" value="1"/>
</dbReference>
<dbReference type="PANTHER" id="PTHR35789">
    <property type="entry name" value="SPORE GERMINATION PROTEIN B3"/>
    <property type="match status" value="1"/>
</dbReference>
<comment type="caution">
    <text evidence="2">The sequence shown here is derived from an EMBL/GenBank/DDBJ whole genome shotgun (WGS) entry which is preliminary data.</text>
</comment>